<protein>
    <submittedName>
        <fullName evidence="1">Uncharacterized protein</fullName>
    </submittedName>
</protein>
<reference evidence="1" key="1">
    <citation type="submission" date="2021-04" db="EMBL/GenBank/DDBJ databases">
        <title>Genome sequence of Woronichinia naegeliana from Washington state freshwater lake bloom.</title>
        <authorList>
            <person name="Dreher T.W."/>
        </authorList>
    </citation>
    <scope>NUCLEOTIDE SEQUENCE</scope>
    <source>
        <strain evidence="1">WA131</strain>
    </source>
</reference>
<dbReference type="AlphaFoldDB" id="A0A977PWD8"/>
<sequence>MYIKIDKDHIFFKVTPIIIGAISLFVAHKSLENSSTSIRIACEQHSELESCRSQFTFVEVKPQKLIFKRPRGETPEQTETALVNPIFLVPEKHSMDF</sequence>
<dbReference type="Proteomes" id="UP001065613">
    <property type="component" value="Chromosome"/>
</dbReference>
<name>A0A977PWD8_9CYAN</name>
<organism evidence="1">
    <name type="scientific">Woronichinia naegeliana WA131</name>
    <dbReference type="NCBI Taxonomy" id="2824559"/>
    <lineage>
        <taxon>Bacteria</taxon>
        <taxon>Bacillati</taxon>
        <taxon>Cyanobacteriota</taxon>
        <taxon>Cyanophyceae</taxon>
        <taxon>Synechococcales</taxon>
        <taxon>Coelosphaeriaceae</taxon>
        <taxon>Woronichinia</taxon>
    </lineage>
</organism>
<evidence type="ECO:0000313" key="1">
    <source>
        <dbReference type="EMBL" id="UXE60475.1"/>
    </source>
</evidence>
<dbReference type="EMBL" id="CP073041">
    <property type="protein sequence ID" value="UXE60475.1"/>
    <property type="molecule type" value="Genomic_DNA"/>
</dbReference>
<proteinExistence type="predicted"/>
<accession>A0A977PWD8</accession>
<gene>
    <name evidence="1" type="ORF">KA717_33835</name>
</gene>
<dbReference type="KEGG" id="wna:KA717_33835"/>